<keyword evidence="3 6" id="KW-0812">Transmembrane</keyword>
<evidence type="ECO:0000256" key="3">
    <source>
        <dbReference type="ARBA" id="ARBA00022692"/>
    </source>
</evidence>
<evidence type="ECO:0000313" key="9">
    <source>
        <dbReference type="Proteomes" id="UP001596137"/>
    </source>
</evidence>
<gene>
    <name evidence="8" type="ORF">ACFP1K_30060</name>
</gene>
<evidence type="ECO:0000256" key="4">
    <source>
        <dbReference type="ARBA" id="ARBA00022989"/>
    </source>
</evidence>
<evidence type="ECO:0000313" key="8">
    <source>
        <dbReference type="EMBL" id="MFC6085446.1"/>
    </source>
</evidence>
<comment type="subcellular location">
    <subcellularLocation>
        <location evidence="1">Cell membrane</location>
        <topology evidence="1">Multi-pass membrane protein</topology>
    </subcellularLocation>
</comment>
<keyword evidence="4 6" id="KW-1133">Transmembrane helix</keyword>
<keyword evidence="5 6" id="KW-0472">Membrane</keyword>
<sequence length="152" mass="16393">MNRQPRWTQTWLGGVRAAGADLGRPGERLGLPASGPGSVSGFGRRIGAVLVDWIVCTWAIGRGILGVDPARSAWVGLLVFALEYLLLAGTTGMTLGMLLFRIKITTVDGKRAPFPVIVLRTLLLCLAVPALIWDRDNRGLHDRASRTVVVHS</sequence>
<dbReference type="Pfam" id="PF06271">
    <property type="entry name" value="RDD"/>
    <property type="match status" value="1"/>
</dbReference>
<accession>A0ABW1NQP7</accession>
<name>A0ABW1NQP7_9ACTN</name>
<feature type="transmembrane region" description="Helical" evidence="6">
    <location>
        <begin position="73"/>
        <end position="100"/>
    </location>
</feature>
<dbReference type="Proteomes" id="UP001596137">
    <property type="component" value="Unassembled WGS sequence"/>
</dbReference>
<evidence type="ECO:0000259" key="7">
    <source>
        <dbReference type="Pfam" id="PF06271"/>
    </source>
</evidence>
<dbReference type="InterPro" id="IPR010432">
    <property type="entry name" value="RDD"/>
</dbReference>
<comment type="caution">
    <text evidence="8">The sequence shown here is derived from an EMBL/GenBank/DDBJ whole genome shotgun (WGS) entry which is preliminary data.</text>
</comment>
<evidence type="ECO:0000256" key="5">
    <source>
        <dbReference type="ARBA" id="ARBA00023136"/>
    </source>
</evidence>
<dbReference type="PANTHER" id="PTHR36115:SF6">
    <property type="entry name" value="PROLINE-RICH ANTIGEN HOMOLOG"/>
    <property type="match status" value="1"/>
</dbReference>
<dbReference type="PANTHER" id="PTHR36115">
    <property type="entry name" value="PROLINE-RICH ANTIGEN HOMOLOG-RELATED"/>
    <property type="match status" value="1"/>
</dbReference>
<proteinExistence type="predicted"/>
<dbReference type="RefSeq" id="WP_380759590.1">
    <property type="nucleotide sequence ID" value="NZ_JBHSRF010000062.1"/>
</dbReference>
<evidence type="ECO:0000256" key="1">
    <source>
        <dbReference type="ARBA" id="ARBA00004651"/>
    </source>
</evidence>
<evidence type="ECO:0000256" key="6">
    <source>
        <dbReference type="SAM" id="Phobius"/>
    </source>
</evidence>
<dbReference type="PIRSF" id="PIRSF021697">
    <property type="entry name" value="UCP021697"/>
    <property type="match status" value="1"/>
</dbReference>
<keyword evidence="9" id="KW-1185">Reference proteome</keyword>
<feature type="transmembrane region" description="Helical" evidence="6">
    <location>
        <begin position="112"/>
        <end position="133"/>
    </location>
</feature>
<reference evidence="9" key="1">
    <citation type="journal article" date="2019" name="Int. J. Syst. Evol. Microbiol.">
        <title>The Global Catalogue of Microorganisms (GCM) 10K type strain sequencing project: providing services to taxonomists for standard genome sequencing and annotation.</title>
        <authorList>
            <consortium name="The Broad Institute Genomics Platform"/>
            <consortium name="The Broad Institute Genome Sequencing Center for Infectious Disease"/>
            <person name="Wu L."/>
            <person name="Ma J."/>
        </authorList>
    </citation>
    <scope>NUCLEOTIDE SEQUENCE [LARGE SCALE GENOMIC DNA]</scope>
    <source>
        <strain evidence="9">JCM 30346</strain>
    </source>
</reference>
<dbReference type="InterPro" id="IPR016795">
    <property type="entry name" value="UCP021697"/>
</dbReference>
<evidence type="ECO:0000256" key="2">
    <source>
        <dbReference type="ARBA" id="ARBA00022475"/>
    </source>
</evidence>
<dbReference type="InterPro" id="IPR051791">
    <property type="entry name" value="Pra-immunoreactive"/>
</dbReference>
<protein>
    <submittedName>
        <fullName evidence="8">RDD family protein</fullName>
    </submittedName>
</protein>
<dbReference type="EMBL" id="JBHSRF010000062">
    <property type="protein sequence ID" value="MFC6085446.1"/>
    <property type="molecule type" value="Genomic_DNA"/>
</dbReference>
<organism evidence="8 9">
    <name type="scientific">Sphaerisporangium aureirubrum</name>
    <dbReference type="NCBI Taxonomy" id="1544736"/>
    <lineage>
        <taxon>Bacteria</taxon>
        <taxon>Bacillati</taxon>
        <taxon>Actinomycetota</taxon>
        <taxon>Actinomycetes</taxon>
        <taxon>Streptosporangiales</taxon>
        <taxon>Streptosporangiaceae</taxon>
        <taxon>Sphaerisporangium</taxon>
    </lineage>
</organism>
<feature type="domain" description="RDD" evidence="7">
    <location>
        <begin position="40"/>
        <end position="145"/>
    </location>
</feature>
<feature type="transmembrane region" description="Helical" evidence="6">
    <location>
        <begin position="46"/>
        <end position="67"/>
    </location>
</feature>
<keyword evidence="2" id="KW-1003">Cell membrane</keyword>